<proteinExistence type="predicted"/>
<comment type="caution">
    <text evidence="1">The sequence shown here is derived from an EMBL/GenBank/DDBJ whole genome shotgun (WGS) entry which is preliminary data.</text>
</comment>
<evidence type="ECO:0000313" key="1">
    <source>
        <dbReference type="EMBL" id="HIU52569.1"/>
    </source>
</evidence>
<accession>A0A9D1M2V9</accession>
<reference evidence="1" key="1">
    <citation type="submission" date="2020-10" db="EMBL/GenBank/DDBJ databases">
        <authorList>
            <person name="Gilroy R."/>
        </authorList>
    </citation>
    <scope>NUCLEOTIDE SEQUENCE</scope>
    <source>
        <strain evidence="1">ChiW3-316</strain>
    </source>
</reference>
<sequence>MSGYTTENKFVIAEGDEGDLYIFLQAKKEHPDEPRVIYDGYDHAIFMRRPEERIILDYIHPEVRDQLRKARRVVMVETILENIKESYYADMQVVDKIPVDWSKIGLKTWEEIVLKDKQV</sequence>
<evidence type="ECO:0000313" key="2">
    <source>
        <dbReference type="Proteomes" id="UP000824107"/>
    </source>
</evidence>
<dbReference type="EMBL" id="DVNC01000008">
    <property type="protein sequence ID" value="HIU52569.1"/>
    <property type="molecule type" value="Genomic_DNA"/>
</dbReference>
<organism evidence="1 2">
    <name type="scientific">Candidatus Scatocola faecipullorum</name>
    <dbReference type="NCBI Taxonomy" id="2840917"/>
    <lineage>
        <taxon>Bacteria</taxon>
        <taxon>Pseudomonadati</taxon>
        <taxon>Pseudomonadota</taxon>
        <taxon>Alphaproteobacteria</taxon>
        <taxon>Rhodospirillales</taxon>
        <taxon>Rhodospirillaceae</taxon>
        <taxon>Rhodospirillaceae incertae sedis</taxon>
        <taxon>Candidatus Scatocola</taxon>
    </lineage>
</organism>
<protein>
    <submittedName>
        <fullName evidence="1">Uncharacterized protein</fullName>
    </submittedName>
</protein>
<dbReference type="Proteomes" id="UP000824107">
    <property type="component" value="Unassembled WGS sequence"/>
</dbReference>
<name>A0A9D1M2V9_9PROT</name>
<dbReference type="AlphaFoldDB" id="A0A9D1M2V9"/>
<reference evidence="1" key="2">
    <citation type="journal article" date="2021" name="PeerJ">
        <title>Extensive microbial diversity within the chicken gut microbiome revealed by metagenomics and culture.</title>
        <authorList>
            <person name="Gilroy R."/>
            <person name="Ravi A."/>
            <person name="Getino M."/>
            <person name="Pursley I."/>
            <person name="Horton D.L."/>
            <person name="Alikhan N.F."/>
            <person name="Baker D."/>
            <person name="Gharbi K."/>
            <person name="Hall N."/>
            <person name="Watson M."/>
            <person name="Adriaenssens E.M."/>
            <person name="Foster-Nyarko E."/>
            <person name="Jarju S."/>
            <person name="Secka A."/>
            <person name="Antonio M."/>
            <person name="Oren A."/>
            <person name="Chaudhuri R.R."/>
            <person name="La Ragione R."/>
            <person name="Hildebrand F."/>
            <person name="Pallen M.J."/>
        </authorList>
    </citation>
    <scope>NUCLEOTIDE SEQUENCE</scope>
    <source>
        <strain evidence="1">ChiW3-316</strain>
    </source>
</reference>
<gene>
    <name evidence="1" type="ORF">IAD20_00635</name>
</gene>